<reference evidence="2" key="1">
    <citation type="submission" date="2020-05" db="EMBL/GenBank/DDBJ databases">
        <title>Phylogenomic resolution of chytrid fungi.</title>
        <authorList>
            <person name="Stajich J.E."/>
            <person name="Amses K."/>
            <person name="Simmons R."/>
            <person name="Seto K."/>
            <person name="Myers J."/>
            <person name="Bonds A."/>
            <person name="Quandt C.A."/>
            <person name="Barry K."/>
            <person name="Liu P."/>
            <person name="Grigoriev I."/>
            <person name="Longcore J.E."/>
            <person name="James T.Y."/>
        </authorList>
    </citation>
    <scope>NUCLEOTIDE SEQUENCE</scope>
    <source>
        <strain evidence="2">JEL0318</strain>
    </source>
</reference>
<feature type="region of interest" description="Disordered" evidence="1">
    <location>
        <begin position="69"/>
        <end position="163"/>
    </location>
</feature>
<feature type="compositionally biased region" description="Polar residues" evidence="1">
    <location>
        <begin position="9"/>
        <end position="27"/>
    </location>
</feature>
<evidence type="ECO:0000256" key="1">
    <source>
        <dbReference type="SAM" id="MobiDB-lite"/>
    </source>
</evidence>
<organism evidence="2 3">
    <name type="scientific">Rhizophlyctis rosea</name>
    <dbReference type="NCBI Taxonomy" id="64517"/>
    <lineage>
        <taxon>Eukaryota</taxon>
        <taxon>Fungi</taxon>
        <taxon>Fungi incertae sedis</taxon>
        <taxon>Chytridiomycota</taxon>
        <taxon>Chytridiomycota incertae sedis</taxon>
        <taxon>Chytridiomycetes</taxon>
        <taxon>Rhizophlyctidales</taxon>
        <taxon>Rhizophlyctidaceae</taxon>
        <taxon>Rhizophlyctis</taxon>
    </lineage>
</organism>
<name>A0AAD5S6Z5_9FUNG</name>
<evidence type="ECO:0000313" key="2">
    <source>
        <dbReference type="EMBL" id="KAJ3046562.1"/>
    </source>
</evidence>
<dbReference type="AlphaFoldDB" id="A0AAD5S6Z5"/>
<feature type="non-terminal residue" evidence="2">
    <location>
        <position position="234"/>
    </location>
</feature>
<keyword evidence="3" id="KW-1185">Reference proteome</keyword>
<evidence type="ECO:0000313" key="3">
    <source>
        <dbReference type="Proteomes" id="UP001212841"/>
    </source>
</evidence>
<dbReference type="EMBL" id="JADGJD010001141">
    <property type="protein sequence ID" value="KAJ3046562.1"/>
    <property type="molecule type" value="Genomic_DNA"/>
</dbReference>
<feature type="compositionally biased region" description="Low complexity" evidence="1">
    <location>
        <begin position="128"/>
        <end position="148"/>
    </location>
</feature>
<comment type="caution">
    <text evidence="2">The sequence shown here is derived from an EMBL/GenBank/DDBJ whole genome shotgun (WGS) entry which is preliminary data.</text>
</comment>
<sequence>MDTYFKAKSSITRSPLTNSPTPSWSGRKAYTTTTIAYDLPTLDHRERCEKLEDLLIAKDSEIATLKRQLAESKYSAAWEKSRQGSEGSLRGRANSDDRPTKISESTQNPKPCPLSALSSPPNPPMKTPTPAARRPTTTSQPAPPSSSSDPKENTSPPTKQTARAIINKLKQHIRDLRKQLQESHNAARADADAYEKQIAVLRELVEEKEGRLRGFENGVRNGEKGPKLAVTIKK</sequence>
<protein>
    <submittedName>
        <fullName evidence="2">Uncharacterized protein</fullName>
    </submittedName>
</protein>
<feature type="region of interest" description="Disordered" evidence="1">
    <location>
        <begin position="1"/>
        <end position="27"/>
    </location>
</feature>
<dbReference type="Proteomes" id="UP001212841">
    <property type="component" value="Unassembled WGS sequence"/>
</dbReference>
<gene>
    <name evidence="2" type="ORF">HK097_000757</name>
</gene>
<accession>A0AAD5S6Z5</accession>
<proteinExistence type="predicted"/>